<dbReference type="EMBL" id="JSVU01000004">
    <property type="protein sequence ID" value="KJJ38627.1"/>
    <property type="molecule type" value="Genomic_DNA"/>
</dbReference>
<gene>
    <name evidence="12" type="ORF">MB09_08040</name>
</gene>
<accession>A0ABR5DIL5</accession>
<evidence type="ECO:0000256" key="2">
    <source>
        <dbReference type="ARBA" id="ARBA00008873"/>
    </source>
</evidence>
<reference evidence="12 13" key="1">
    <citation type="submission" date="2014-10" db="EMBL/GenBank/DDBJ databases">
        <title>Genome sequencing of Vitellibacter vladivostokensis KMM 3516.</title>
        <authorList>
            <person name="Thevarajoo S."/>
            <person name="Selvaratnam C."/>
            <person name="Goh K.M."/>
            <person name="Chong C.S."/>
        </authorList>
    </citation>
    <scope>NUCLEOTIDE SEQUENCE [LARGE SCALE GENOMIC DNA]</scope>
    <source>
        <strain evidence="12 13">KMM 3516</strain>
    </source>
</reference>
<evidence type="ECO:0000256" key="9">
    <source>
        <dbReference type="SAM" id="Phobius"/>
    </source>
</evidence>
<dbReference type="InterPro" id="IPR050681">
    <property type="entry name" value="CDF/SLC30A"/>
</dbReference>
<keyword evidence="13" id="KW-1185">Reference proteome</keyword>
<dbReference type="InterPro" id="IPR027470">
    <property type="entry name" value="Cation_efflux_CTD"/>
</dbReference>
<feature type="transmembrane region" description="Helical" evidence="9">
    <location>
        <begin position="185"/>
        <end position="208"/>
    </location>
</feature>
<evidence type="ECO:0000259" key="10">
    <source>
        <dbReference type="Pfam" id="PF01545"/>
    </source>
</evidence>
<dbReference type="Pfam" id="PF01545">
    <property type="entry name" value="Cation_efflux"/>
    <property type="match status" value="1"/>
</dbReference>
<feature type="transmembrane region" description="Helical" evidence="9">
    <location>
        <begin position="127"/>
        <end position="147"/>
    </location>
</feature>
<evidence type="ECO:0000313" key="12">
    <source>
        <dbReference type="EMBL" id="KJJ38627.1"/>
    </source>
</evidence>
<evidence type="ECO:0000259" key="11">
    <source>
        <dbReference type="Pfam" id="PF16916"/>
    </source>
</evidence>
<evidence type="ECO:0000256" key="6">
    <source>
        <dbReference type="ARBA" id="ARBA00022989"/>
    </source>
</evidence>
<feature type="transmembrane region" description="Helical" evidence="9">
    <location>
        <begin position="92"/>
        <end position="111"/>
    </location>
</feature>
<comment type="subcellular location">
    <subcellularLocation>
        <location evidence="1">Membrane</location>
        <topology evidence="1">Multi-pass membrane protein</topology>
    </subcellularLocation>
</comment>
<dbReference type="Gene3D" id="1.20.1510.10">
    <property type="entry name" value="Cation efflux protein transmembrane domain"/>
    <property type="match status" value="1"/>
</dbReference>
<feature type="domain" description="Cation efflux protein transmembrane" evidence="10">
    <location>
        <begin position="25"/>
        <end position="216"/>
    </location>
</feature>
<dbReference type="InterPro" id="IPR036837">
    <property type="entry name" value="Cation_efflux_CTD_sf"/>
</dbReference>
<dbReference type="PANTHER" id="PTHR11562">
    <property type="entry name" value="CATION EFFLUX PROTEIN/ ZINC TRANSPORTER"/>
    <property type="match status" value="1"/>
</dbReference>
<keyword evidence="7" id="KW-0406">Ion transport</keyword>
<evidence type="ECO:0000256" key="3">
    <source>
        <dbReference type="ARBA" id="ARBA00022448"/>
    </source>
</evidence>
<dbReference type="Pfam" id="PF16916">
    <property type="entry name" value="ZT_dimer"/>
    <property type="match status" value="1"/>
</dbReference>
<feature type="transmembrane region" description="Helical" evidence="9">
    <location>
        <begin position="159"/>
        <end position="179"/>
    </location>
</feature>
<evidence type="ECO:0000313" key="13">
    <source>
        <dbReference type="Proteomes" id="UP000033497"/>
    </source>
</evidence>
<comment type="similarity">
    <text evidence="2">Belongs to the cation diffusion facilitator (CDF) transporter (TC 2.A.4) family. SLC30A subfamily.</text>
</comment>
<keyword evidence="6 9" id="KW-1133">Transmembrane helix</keyword>
<keyword evidence="4 9" id="KW-0812">Transmembrane</keyword>
<feature type="domain" description="Cation efflux protein cytoplasmic" evidence="11">
    <location>
        <begin position="220"/>
        <end position="297"/>
    </location>
</feature>
<evidence type="ECO:0000256" key="7">
    <source>
        <dbReference type="ARBA" id="ARBA00023065"/>
    </source>
</evidence>
<evidence type="ECO:0000256" key="8">
    <source>
        <dbReference type="ARBA" id="ARBA00023136"/>
    </source>
</evidence>
<dbReference type="RefSeq" id="WP_045080377.1">
    <property type="nucleotide sequence ID" value="NZ_JSVU01000004.1"/>
</dbReference>
<dbReference type="NCBIfam" id="TIGR01297">
    <property type="entry name" value="CDF"/>
    <property type="match status" value="1"/>
</dbReference>
<name>A0ABR5DIL5_9FLAO</name>
<dbReference type="SUPFAM" id="SSF160240">
    <property type="entry name" value="Cation efflux protein cytoplasmic domain-like"/>
    <property type="match status" value="1"/>
</dbReference>
<organism evidence="12 13">
    <name type="scientific">Aequorivita vladivostokensis</name>
    <dbReference type="NCBI Taxonomy" id="171194"/>
    <lineage>
        <taxon>Bacteria</taxon>
        <taxon>Pseudomonadati</taxon>
        <taxon>Bacteroidota</taxon>
        <taxon>Flavobacteriia</taxon>
        <taxon>Flavobacteriales</taxon>
        <taxon>Flavobacteriaceae</taxon>
        <taxon>Aequorivita</taxon>
    </lineage>
</organism>
<keyword evidence="8 9" id="KW-0472">Membrane</keyword>
<keyword evidence="5" id="KW-0864">Zinc transport</keyword>
<comment type="caution">
    <text evidence="12">The sequence shown here is derived from an EMBL/GenBank/DDBJ whole genome shotgun (WGS) entry which is preliminary data.</text>
</comment>
<evidence type="ECO:0000256" key="5">
    <source>
        <dbReference type="ARBA" id="ARBA00022906"/>
    </source>
</evidence>
<keyword evidence="5" id="KW-0862">Zinc</keyword>
<evidence type="ECO:0000256" key="4">
    <source>
        <dbReference type="ARBA" id="ARBA00022692"/>
    </source>
</evidence>
<proteinExistence type="inferred from homology"/>
<feature type="transmembrane region" description="Helical" evidence="9">
    <location>
        <begin position="25"/>
        <end position="49"/>
    </location>
</feature>
<dbReference type="InterPro" id="IPR027469">
    <property type="entry name" value="Cation_efflux_TMD_sf"/>
</dbReference>
<dbReference type="PANTHER" id="PTHR11562:SF17">
    <property type="entry name" value="RE54080P-RELATED"/>
    <property type="match status" value="1"/>
</dbReference>
<dbReference type="Gene3D" id="3.30.70.1350">
    <property type="entry name" value="Cation efflux protein, cytoplasmic domain"/>
    <property type="match status" value="1"/>
</dbReference>
<protein>
    <submittedName>
        <fullName evidence="12">Cobalt transporter</fullName>
    </submittedName>
</protein>
<dbReference type="InterPro" id="IPR002524">
    <property type="entry name" value="Cation_efflux"/>
</dbReference>
<dbReference type="SUPFAM" id="SSF161111">
    <property type="entry name" value="Cation efflux protein transmembrane domain-like"/>
    <property type="match status" value="1"/>
</dbReference>
<dbReference type="InterPro" id="IPR058533">
    <property type="entry name" value="Cation_efflux_TM"/>
</dbReference>
<dbReference type="Proteomes" id="UP000033497">
    <property type="component" value="Unassembled WGS sequence"/>
</dbReference>
<sequence length="309" mass="34721">MAHNHAHSPNDSHGHSHPDLKGRKLLLSILLNIGITVAQAIGGVISGSLSLLSDALHNFSDVLSLVVSYIADRYSKKDASVTKTFGYKRAEIIAAFVNSATLIVVAIYLIYEAVLRFFNPQAIESGLVIWLAILGIVFNGFSVLLLFKDSKSNMNMRSAYLHLLTDMAASVAVLIGGLLMKYFEWFWVDSLLTVLIALYLLIMGYDLLKSSFKVLMLFTPDDLNLEVINKAVCKIPEIKNMHHIHIWQLNEQETHLEAHVEFHEDITLTQFDAALTKVEEMLYHDFGINHVTIQPEHQKDDPKDIIVQD</sequence>
<evidence type="ECO:0000256" key="1">
    <source>
        <dbReference type="ARBA" id="ARBA00004141"/>
    </source>
</evidence>
<keyword evidence="3" id="KW-0813">Transport</keyword>